<dbReference type="PANTHER" id="PTHR30290">
    <property type="entry name" value="PERIPLASMIC BINDING COMPONENT OF ABC TRANSPORTER"/>
    <property type="match status" value="1"/>
</dbReference>
<dbReference type="GO" id="GO:1904680">
    <property type="term" value="F:peptide transmembrane transporter activity"/>
    <property type="evidence" value="ECO:0007669"/>
    <property type="project" value="TreeGrafter"/>
</dbReference>
<name>A0A3D8Q3B3_9BACI</name>
<comment type="caution">
    <text evidence="10">The sequence shown here is derived from an EMBL/GenBank/DDBJ whole genome shotgun (WGS) entry which is preliminary data.</text>
</comment>
<evidence type="ECO:0000313" key="10">
    <source>
        <dbReference type="EMBL" id="RDW22199.1"/>
    </source>
</evidence>
<keyword evidence="5" id="KW-0653">Protein transport</keyword>
<feature type="chain" id="PRO_5039553965" evidence="8">
    <location>
        <begin position="25"/>
        <end position="558"/>
    </location>
</feature>
<keyword evidence="4 8" id="KW-0732">Signal</keyword>
<evidence type="ECO:0000256" key="2">
    <source>
        <dbReference type="ARBA" id="ARBA00005695"/>
    </source>
</evidence>
<accession>A0A3D8Q3B3</accession>
<dbReference type="OrthoDB" id="9801912at2"/>
<reference evidence="11" key="1">
    <citation type="submission" date="2017-11" db="EMBL/GenBank/DDBJ databases">
        <authorList>
            <person name="Zhu W."/>
        </authorList>
    </citation>
    <scope>NUCLEOTIDE SEQUENCE [LARGE SCALE GENOMIC DNA]</scope>
    <source>
        <strain evidence="11">CAU 1183</strain>
    </source>
</reference>
<dbReference type="SUPFAM" id="SSF53850">
    <property type="entry name" value="Periplasmic binding protein-like II"/>
    <property type="match status" value="1"/>
</dbReference>
<dbReference type="PIRSF" id="PIRSF002741">
    <property type="entry name" value="MppA"/>
    <property type="match status" value="1"/>
</dbReference>
<evidence type="ECO:0000256" key="7">
    <source>
        <dbReference type="ARBA" id="ARBA00023288"/>
    </source>
</evidence>
<dbReference type="InterPro" id="IPR039424">
    <property type="entry name" value="SBP_5"/>
</dbReference>
<dbReference type="Gene3D" id="3.40.190.10">
    <property type="entry name" value="Periplasmic binding protein-like II"/>
    <property type="match status" value="1"/>
</dbReference>
<keyword evidence="5" id="KW-0571">Peptide transport</keyword>
<dbReference type="InterPro" id="IPR030678">
    <property type="entry name" value="Peptide/Ni-bd"/>
</dbReference>
<keyword evidence="7" id="KW-0449">Lipoprotein</keyword>
<evidence type="ECO:0000256" key="4">
    <source>
        <dbReference type="ARBA" id="ARBA00022729"/>
    </source>
</evidence>
<dbReference type="GO" id="GO:0030288">
    <property type="term" value="C:outer membrane-bounded periplasmic space"/>
    <property type="evidence" value="ECO:0007669"/>
    <property type="project" value="UniProtKB-ARBA"/>
</dbReference>
<proteinExistence type="inferred from homology"/>
<dbReference type="GO" id="GO:0043190">
    <property type="term" value="C:ATP-binding cassette (ABC) transporter complex"/>
    <property type="evidence" value="ECO:0007669"/>
    <property type="project" value="InterPro"/>
</dbReference>
<dbReference type="PANTHER" id="PTHR30290:SF10">
    <property type="entry name" value="PERIPLASMIC OLIGOPEPTIDE-BINDING PROTEIN-RELATED"/>
    <property type="match status" value="1"/>
</dbReference>
<dbReference type="Gene3D" id="3.90.76.10">
    <property type="entry name" value="Dipeptide-binding Protein, Domain 1"/>
    <property type="match status" value="1"/>
</dbReference>
<organism evidence="10 11">
    <name type="scientific">Oceanobacillus arenosus</name>
    <dbReference type="NCBI Taxonomy" id="1229153"/>
    <lineage>
        <taxon>Bacteria</taxon>
        <taxon>Bacillati</taxon>
        <taxon>Bacillota</taxon>
        <taxon>Bacilli</taxon>
        <taxon>Bacillales</taxon>
        <taxon>Bacillaceae</taxon>
        <taxon>Oceanobacillus</taxon>
    </lineage>
</organism>
<dbReference type="AlphaFoldDB" id="A0A3D8Q3B3"/>
<comment type="subcellular location">
    <subcellularLocation>
        <location evidence="1">Cell membrane</location>
        <topology evidence="1">Lipid-anchor</topology>
    </subcellularLocation>
</comment>
<evidence type="ECO:0000259" key="9">
    <source>
        <dbReference type="Pfam" id="PF00496"/>
    </source>
</evidence>
<sequence length="558" mass="62315">MKYIKKFIPILFILSLVLAACSTANESKESTTDSNKNPDATTEEKVVRLSAAGEIPGLDPTLADNDFSFNVINQVFEGLYRLDKNGEPQLALAAEEPEVTEDGKVLTFKLRDDALWSDGSPVTAYDFEYSWKKVVDPDTGAAYGPQLEEIVTNATEILVGEMSVDELGVEALDDKTLKVTLESPVPFFKELLTTATFMPQKQEFVEAQGDQYATDSEHTLFNGPFVLSDWTSTDLSWNYEKNDQYWDKEAVNVDRIEVNVVKDTETAVNLYLSGQLDRVELTSDNVQQFQGEDEFATTLTGAVTYLKMNQGKDGETTDLANLNIRKALNMVIDKQVIVDELLNDGSIVANANVPKGLAENPETGEDFRAENGNLTEYNPEKGIAHWEKGLDELGRTELEFELISSDSSASKQLAENLKYQMESNLPGLTINIRNLSPKASIAANVGQDYELIITGWGGDYQDPLTYLNLFITDSPGNHTGYSDSEYDKLVLGSKSDLTYHPEERWQALLKAERMLIEENAVLIPLYQKGVSYMQKDNINDFITYPVSSDNYKWIDIVE</sequence>
<evidence type="ECO:0000256" key="8">
    <source>
        <dbReference type="SAM" id="SignalP"/>
    </source>
</evidence>
<keyword evidence="11" id="KW-1185">Reference proteome</keyword>
<evidence type="ECO:0000256" key="1">
    <source>
        <dbReference type="ARBA" id="ARBA00004193"/>
    </source>
</evidence>
<gene>
    <name evidence="10" type="ORF">CWR48_00375</name>
</gene>
<evidence type="ECO:0000256" key="3">
    <source>
        <dbReference type="ARBA" id="ARBA00022448"/>
    </source>
</evidence>
<evidence type="ECO:0000313" key="11">
    <source>
        <dbReference type="Proteomes" id="UP000257143"/>
    </source>
</evidence>
<protein>
    <submittedName>
        <fullName evidence="10">Peptide ABC transporter substrate-binding protein</fullName>
    </submittedName>
</protein>
<keyword evidence="6" id="KW-0564">Palmitate</keyword>
<dbReference type="GO" id="GO:0015833">
    <property type="term" value="P:peptide transport"/>
    <property type="evidence" value="ECO:0007669"/>
    <property type="project" value="UniProtKB-KW"/>
</dbReference>
<evidence type="ECO:0000256" key="5">
    <source>
        <dbReference type="ARBA" id="ARBA00022856"/>
    </source>
</evidence>
<dbReference type="Proteomes" id="UP000257143">
    <property type="component" value="Unassembled WGS sequence"/>
</dbReference>
<dbReference type="Pfam" id="PF00496">
    <property type="entry name" value="SBP_bac_5"/>
    <property type="match status" value="1"/>
</dbReference>
<dbReference type="Gene3D" id="3.10.105.10">
    <property type="entry name" value="Dipeptide-binding Protein, Domain 3"/>
    <property type="match status" value="1"/>
</dbReference>
<dbReference type="CDD" id="cd08504">
    <property type="entry name" value="PBP2_OppA"/>
    <property type="match status" value="1"/>
</dbReference>
<dbReference type="PROSITE" id="PS51257">
    <property type="entry name" value="PROKAR_LIPOPROTEIN"/>
    <property type="match status" value="1"/>
</dbReference>
<feature type="signal peptide" evidence="8">
    <location>
        <begin position="1"/>
        <end position="24"/>
    </location>
</feature>
<dbReference type="EMBL" id="PIOC01000001">
    <property type="protein sequence ID" value="RDW22199.1"/>
    <property type="molecule type" value="Genomic_DNA"/>
</dbReference>
<keyword evidence="3" id="KW-0813">Transport</keyword>
<evidence type="ECO:0000256" key="6">
    <source>
        <dbReference type="ARBA" id="ARBA00023139"/>
    </source>
</evidence>
<dbReference type="InterPro" id="IPR000914">
    <property type="entry name" value="SBP_5_dom"/>
</dbReference>
<comment type="similarity">
    <text evidence="2">Belongs to the bacterial solute-binding protein 5 family.</text>
</comment>
<dbReference type="FunFam" id="3.90.76.10:FF:000001">
    <property type="entry name" value="Oligopeptide ABC transporter substrate-binding protein"/>
    <property type="match status" value="1"/>
</dbReference>
<feature type="domain" description="Solute-binding protein family 5" evidence="9">
    <location>
        <begin position="88"/>
        <end position="475"/>
    </location>
</feature>
<dbReference type="FunFam" id="3.10.105.10:FF:000001">
    <property type="entry name" value="Oligopeptide ABC transporter, oligopeptide-binding protein"/>
    <property type="match status" value="1"/>
</dbReference>